<dbReference type="InterPro" id="IPR003838">
    <property type="entry name" value="ABC3_permease_C"/>
</dbReference>
<dbReference type="EMBL" id="WHPF01000011">
    <property type="protein sequence ID" value="NNV56924.1"/>
    <property type="molecule type" value="Genomic_DNA"/>
</dbReference>
<feature type="transmembrane region" description="Helical" evidence="6">
    <location>
        <begin position="371"/>
        <end position="399"/>
    </location>
</feature>
<comment type="caution">
    <text evidence="9">The sequence shown here is derived from an EMBL/GenBank/DDBJ whole genome shotgun (WGS) entry which is preliminary data.</text>
</comment>
<keyword evidence="2" id="KW-1003">Cell membrane</keyword>
<comment type="subcellular location">
    <subcellularLocation>
        <location evidence="1">Cell membrane</location>
        <topology evidence="1">Multi-pass membrane protein</topology>
    </subcellularLocation>
</comment>
<dbReference type="PANTHER" id="PTHR30572:SF18">
    <property type="entry name" value="ABC-TYPE MACROLIDE FAMILY EXPORT SYSTEM PERMEASE COMPONENT 2"/>
    <property type="match status" value="1"/>
</dbReference>
<feature type="domain" description="ABC3 transporter permease C-terminal" evidence="7">
    <location>
        <begin position="668"/>
        <end position="780"/>
    </location>
</feature>
<evidence type="ECO:0000256" key="2">
    <source>
        <dbReference type="ARBA" id="ARBA00022475"/>
    </source>
</evidence>
<dbReference type="Pfam" id="PF12704">
    <property type="entry name" value="MacB_PCD"/>
    <property type="match status" value="1"/>
</dbReference>
<dbReference type="GO" id="GO:0022857">
    <property type="term" value="F:transmembrane transporter activity"/>
    <property type="evidence" value="ECO:0007669"/>
    <property type="project" value="TreeGrafter"/>
</dbReference>
<keyword evidence="10" id="KW-1185">Reference proteome</keyword>
<evidence type="ECO:0000256" key="3">
    <source>
        <dbReference type="ARBA" id="ARBA00022692"/>
    </source>
</evidence>
<evidence type="ECO:0000259" key="8">
    <source>
        <dbReference type="Pfam" id="PF12704"/>
    </source>
</evidence>
<protein>
    <submittedName>
        <fullName evidence="9">FtsX-like permease family protein</fullName>
    </submittedName>
</protein>
<feature type="transmembrane region" description="Helical" evidence="6">
    <location>
        <begin position="717"/>
        <end position="736"/>
    </location>
</feature>
<name>A0A8J8FIF0_9BACT</name>
<feature type="transmembrane region" description="Helical" evidence="6">
    <location>
        <begin position="277"/>
        <end position="299"/>
    </location>
</feature>
<feature type="transmembrane region" description="Helical" evidence="6">
    <location>
        <begin position="420"/>
        <end position="440"/>
    </location>
</feature>
<dbReference type="Proteomes" id="UP000598971">
    <property type="component" value="Unassembled WGS sequence"/>
</dbReference>
<dbReference type="GO" id="GO:0005886">
    <property type="term" value="C:plasma membrane"/>
    <property type="evidence" value="ECO:0007669"/>
    <property type="project" value="UniProtKB-SubCell"/>
</dbReference>
<feature type="transmembrane region" description="Helical" evidence="6">
    <location>
        <begin position="326"/>
        <end position="351"/>
    </location>
</feature>
<feature type="domain" description="MacB-like periplasmic core" evidence="8">
    <location>
        <begin position="20"/>
        <end position="237"/>
    </location>
</feature>
<evidence type="ECO:0000256" key="6">
    <source>
        <dbReference type="SAM" id="Phobius"/>
    </source>
</evidence>
<feature type="transmembrane region" description="Helical" evidence="6">
    <location>
        <begin position="21"/>
        <end position="41"/>
    </location>
</feature>
<feature type="domain" description="ABC3 transporter permease C-terminal" evidence="7">
    <location>
        <begin position="285"/>
        <end position="398"/>
    </location>
</feature>
<accession>A0A8J8FIF0</accession>
<evidence type="ECO:0000256" key="5">
    <source>
        <dbReference type="ARBA" id="ARBA00023136"/>
    </source>
</evidence>
<keyword evidence="3 6" id="KW-0812">Transmembrane</keyword>
<keyword evidence="5 6" id="KW-0472">Membrane</keyword>
<keyword evidence="4 6" id="KW-1133">Transmembrane helix</keyword>
<proteinExistence type="predicted"/>
<feature type="transmembrane region" description="Helical" evidence="6">
    <location>
        <begin position="751"/>
        <end position="774"/>
    </location>
</feature>
<gene>
    <name evidence="9" type="ORF">GD597_15740</name>
</gene>
<evidence type="ECO:0000256" key="1">
    <source>
        <dbReference type="ARBA" id="ARBA00004651"/>
    </source>
</evidence>
<dbReference type="Pfam" id="PF02687">
    <property type="entry name" value="FtsX"/>
    <property type="match status" value="2"/>
</dbReference>
<dbReference type="InterPro" id="IPR050250">
    <property type="entry name" value="Macrolide_Exporter_MacB"/>
</dbReference>
<dbReference type="AlphaFoldDB" id="A0A8J8FIF0"/>
<organism evidence="9 10">
    <name type="scientific">Limnovirga soli</name>
    <dbReference type="NCBI Taxonomy" id="2656915"/>
    <lineage>
        <taxon>Bacteria</taxon>
        <taxon>Pseudomonadati</taxon>
        <taxon>Bacteroidota</taxon>
        <taxon>Chitinophagia</taxon>
        <taxon>Chitinophagales</taxon>
        <taxon>Chitinophagaceae</taxon>
        <taxon>Limnovirga</taxon>
    </lineage>
</organism>
<dbReference type="PANTHER" id="PTHR30572">
    <property type="entry name" value="MEMBRANE COMPONENT OF TRANSPORTER-RELATED"/>
    <property type="match status" value="1"/>
</dbReference>
<evidence type="ECO:0000256" key="4">
    <source>
        <dbReference type="ARBA" id="ARBA00022989"/>
    </source>
</evidence>
<feature type="transmembrane region" description="Helical" evidence="6">
    <location>
        <begin position="665"/>
        <end position="689"/>
    </location>
</feature>
<evidence type="ECO:0000259" key="7">
    <source>
        <dbReference type="Pfam" id="PF02687"/>
    </source>
</evidence>
<evidence type="ECO:0000313" key="9">
    <source>
        <dbReference type="EMBL" id="NNV56924.1"/>
    </source>
</evidence>
<reference evidence="9" key="1">
    <citation type="submission" date="2019-10" db="EMBL/GenBank/DDBJ databases">
        <title>Draft genome sequence of Panacibacter sp. KCS-6.</title>
        <authorList>
            <person name="Yim K.J."/>
        </authorList>
    </citation>
    <scope>NUCLEOTIDE SEQUENCE</scope>
    <source>
        <strain evidence="9">KCS-6</strain>
    </source>
</reference>
<sequence>MIKNYFTIAFRNLFKNKGFSIINITGLAVGMASAVLILLWIQNEVSYDQFHENKDRIYEMWNKASFSGKLQSWNTTPKILARTIERDIPEVERAVRVNWTGSLLFSIGEKRLTVRGNMVDSGFLQMFSFPLLQGNALTALNDMHSIVITQQLAISLFGNDKEAMGKVIKIDNKDNFTVTGVVTTPPNNSRFDFEYLLPWSYLRARGEDDENWGNNSTRTYVMLKPGVNISGVQAKVKVLKQKYDKDEPTWEMFIYPMSRWRLYSSFTNGVEDGNGRITFVTMFGIIAAFILLIACINFMNLSTARSEKRAKEVGIRKVVGASRQSLIAQFIGESVILSFISGILAIVIVELVLPSFNSLTDKHLFIDFTDIYFWLSGIGFILFTGLLAGSYPAFFMSSFKPVSVLKGTFKKANALITPRKVLVVMQFTFAIILIICTIIVKQQIDYAQSRETGYNKNNLIYHPFTGDIEKNYLLIKQELLAAGIASSVTKTSAPLTQSWSDGWGQEWEGKDPNDKTDFYRYNEDEGLGQTAGLTFVQGRDFDLKKFPTDSNAMIINESALKVMKFKNPIGQIVKDNGQEWHIVGVIKDFILTSPYEPTRPMLIAGANAWFQTLLIKFNEQGNTADNLQKAAAIFKKYNPEYPFDYTFVDKEYEQKFDNEQRTAKLAGLFSGLTIFISCLGLFGLATYMAENRIKEIGVRKVMGASVAGIAALLSKDFLKLVLISFVIASPVAWWAMNSWLNDYTYRTPINWWVFAIAAIGSVLIAIITVSYQAIKAAVANPVKSLRTE</sequence>
<evidence type="ECO:0000313" key="10">
    <source>
        <dbReference type="Proteomes" id="UP000598971"/>
    </source>
</evidence>
<dbReference type="InterPro" id="IPR025857">
    <property type="entry name" value="MacB_PCD"/>
</dbReference>